<evidence type="ECO:0000313" key="3">
    <source>
        <dbReference type="Proteomes" id="UP001181622"/>
    </source>
</evidence>
<keyword evidence="1" id="KW-0472">Membrane</keyword>
<organism evidence="2 3">
    <name type="scientific">Chelatococcus sambhunathii</name>
    <dbReference type="NCBI Taxonomy" id="363953"/>
    <lineage>
        <taxon>Bacteria</taxon>
        <taxon>Pseudomonadati</taxon>
        <taxon>Pseudomonadota</taxon>
        <taxon>Alphaproteobacteria</taxon>
        <taxon>Hyphomicrobiales</taxon>
        <taxon>Chelatococcaceae</taxon>
        <taxon>Chelatococcus</taxon>
    </lineage>
</organism>
<keyword evidence="3" id="KW-1185">Reference proteome</keyword>
<feature type="transmembrane region" description="Helical" evidence="1">
    <location>
        <begin position="62"/>
        <end position="83"/>
    </location>
</feature>
<sequence length="92" mass="9861">MTQEQPADDGDDEAHRLVLIERVKLTATFINTIASGSVLAGIVIPMASLLSGAMPDGTHVSAFRLGMSAIIWLFTGAILHSFARRLLGNIDR</sequence>
<accession>A0ABU1DAZ9</accession>
<proteinExistence type="predicted"/>
<dbReference type="EMBL" id="JADBEO010000001">
    <property type="protein sequence ID" value="MDR4305105.1"/>
    <property type="molecule type" value="Genomic_DNA"/>
</dbReference>
<evidence type="ECO:0000313" key="2">
    <source>
        <dbReference type="EMBL" id="MDR4305105.1"/>
    </source>
</evidence>
<gene>
    <name evidence="2" type="ORF">IHQ68_00490</name>
</gene>
<comment type="caution">
    <text evidence="2">The sequence shown here is derived from an EMBL/GenBank/DDBJ whole genome shotgun (WGS) entry which is preliminary data.</text>
</comment>
<dbReference type="Proteomes" id="UP001181622">
    <property type="component" value="Unassembled WGS sequence"/>
</dbReference>
<evidence type="ECO:0008006" key="4">
    <source>
        <dbReference type="Google" id="ProtNLM"/>
    </source>
</evidence>
<name>A0ABU1DAZ9_9HYPH</name>
<keyword evidence="1" id="KW-0812">Transmembrane</keyword>
<evidence type="ECO:0000256" key="1">
    <source>
        <dbReference type="SAM" id="Phobius"/>
    </source>
</evidence>
<reference evidence="2" key="1">
    <citation type="submission" date="2020-10" db="EMBL/GenBank/DDBJ databases">
        <authorList>
            <person name="Abbas A."/>
            <person name="Razzaq R."/>
            <person name="Waqas M."/>
            <person name="Abbas N."/>
            <person name="Nielsen T.K."/>
            <person name="Hansen L.H."/>
            <person name="Hussain S."/>
            <person name="Shahid M."/>
        </authorList>
    </citation>
    <scope>NUCLEOTIDE SEQUENCE</scope>
    <source>
        <strain evidence="2">S14</strain>
    </source>
</reference>
<keyword evidence="1" id="KW-1133">Transmembrane helix</keyword>
<feature type="transmembrane region" description="Helical" evidence="1">
    <location>
        <begin position="25"/>
        <end position="50"/>
    </location>
</feature>
<dbReference type="RefSeq" id="WP_309388153.1">
    <property type="nucleotide sequence ID" value="NZ_JADBEO010000001.1"/>
</dbReference>
<protein>
    <recommendedName>
        <fullName evidence="4">Amino acid transporter</fullName>
    </recommendedName>
</protein>